<reference evidence="2 3" key="1">
    <citation type="submission" date="2019-06" db="EMBL/GenBank/DDBJ databases">
        <title>Wine fermentation using esterase from Monascus purpureus.</title>
        <authorList>
            <person name="Geng C."/>
            <person name="Zhang Y."/>
        </authorList>
    </citation>
    <scope>NUCLEOTIDE SEQUENCE [LARGE SCALE GENOMIC DNA]</scope>
    <source>
        <strain evidence="2">HQ1</strain>
    </source>
</reference>
<dbReference type="Gene3D" id="2.120.10.30">
    <property type="entry name" value="TolB, C-terminal domain"/>
    <property type="match status" value="1"/>
</dbReference>
<dbReference type="PANTHER" id="PTHR11799:SF30">
    <property type="entry name" value="SERUM PARAOXONASE_ARYLESTERASE 2"/>
    <property type="match status" value="1"/>
</dbReference>
<keyword evidence="1" id="KW-0812">Transmembrane</keyword>
<dbReference type="EMBL" id="VIFY01000181">
    <property type="protein sequence ID" value="TQB68928.1"/>
    <property type="molecule type" value="Genomic_DNA"/>
</dbReference>
<dbReference type="AlphaFoldDB" id="A0A507QKA3"/>
<feature type="transmembrane region" description="Helical" evidence="1">
    <location>
        <begin position="6"/>
        <end position="25"/>
    </location>
</feature>
<comment type="caution">
    <text evidence="2">The sequence shown here is derived from an EMBL/GenBank/DDBJ whole genome shotgun (WGS) entry which is preliminary data.</text>
</comment>
<keyword evidence="1" id="KW-0472">Membrane</keyword>
<evidence type="ECO:0008006" key="4">
    <source>
        <dbReference type="Google" id="ProtNLM"/>
    </source>
</evidence>
<keyword evidence="3" id="KW-1185">Reference proteome</keyword>
<gene>
    <name evidence="2" type="ORF">MPDQ_002589</name>
</gene>
<dbReference type="InterPro" id="IPR051288">
    <property type="entry name" value="Serum_paraoxonase/arylesterase"/>
</dbReference>
<dbReference type="Proteomes" id="UP000319663">
    <property type="component" value="Unassembled WGS sequence"/>
</dbReference>
<protein>
    <recommendedName>
        <fullName evidence="4">Paraoxonase</fullName>
    </recommendedName>
</protein>
<sequence>MAHPSFLLKSAIGIIILAAIYPYIFARLQVLSLFFANRPERITEIRTWTDHSVKFRDRIRNCEDGLIVEEDGIAILSCDAGRDLYNTVMGTFASDLSSIPPGELLLYRYHHSAGRLSGSSEELTPIKLLDFPGGKEFHPLGVEYHRPSSTLFVCNHHYDGSRLEIFSLDLDSSTTQPVAKHTRTIISPFLRSPNAIAALSDHELYVSNDHYYLARENPWLAKVETYAGIPWGALVYVNLSAGDSDSDSSPSVRPVAHVPFANGVTLLNASTLAVASTSTSSVRLYNIQPDRSLREFCVINVPFMPDNLSTDKRGTLLIAGHPHPPSLEKVIKSRNKCINNDARNLGNCLIGASPSWVAEWTLDSGLKNVYVTKREFGSSTTAMRDVDRGVGIITGLYEKGIIFWRE</sequence>
<evidence type="ECO:0000313" key="3">
    <source>
        <dbReference type="Proteomes" id="UP000319663"/>
    </source>
</evidence>
<dbReference type="SUPFAM" id="SSF63829">
    <property type="entry name" value="Calcium-dependent phosphotriesterase"/>
    <property type="match status" value="1"/>
</dbReference>
<dbReference type="PANTHER" id="PTHR11799">
    <property type="entry name" value="PARAOXONASE"/>
    <property type="match status" value="1"/>
</dbReference>
<organism evidence="2 3">
    <name type="scientific">Monascus purpureus</name>
    <name type="common">Red mold</name>
    <name type="synonym">Monascus anka</name>
    <dbReference type="NCBI Taxonomy" id="5098"/>
    <lineage>
        <taxon>Eukaryota</taxon>
        <taxon>Fungi</taxon>
        <taxon>Dikarya</taxon>
        <taxon>Ascomycota</taxon>
        <taxon>Pezizomycotina</taxon>
        <taxon>Eurotiomycetes</taxon>
        <taxon>Eurotiomycetidae</taxon>
        <taxon>Eurotiales</taxon>
        <taxon>Aspergillaceae</taxon>
        <taxon>Monascus</taxon>
    </lineage>
</organism>
<dbReference type="InterPro" id="IPR011042">
    <property type="entry name" value="6-blade_b-propeller_TolB-like"/>
</dbReference>
<accession>A0A507QKA3</accession>
<name>A0A507QKA3_MONPU</name>
<evidence type="ECO:0000256" key="1">
    <source>
        <dbReference type="SAM" id="Phobius"/>
    </source>
</evidence>
<evidence type="ECO:0000313" key="2">
    <source>
        <dbReference type="EMBL" id="TQB68928.1"/>
    </source>
</evidence>
<keyword evidence="1" id="KW-1133">Transmembrane helix</keyword>
<proteinExistence type="predicted"/>